<organism evidence="7 8">
    <name type="scientific">Acinetobacter courvalinii</name>
    <dbReference type="NCBI Taxonomy" id="280147"/>
    <lineage>
        <taxon>Bacteria</taxon>
        <taxon>Pseudomonadati</taxon>
        <taxon>Pseudomonadota</taxon>
        <taxon>Gammaproteobacteria</taxon>
        <taxon>Moraxellales</taxon>
        <taxon>Moraxellaceae</taxon>
        <taxon>Acinetobacter</taxon>
    </lineage>
</organism>
<accession>A0AA42I5T1</accession>
<dbReference type="InterPro" id="IPR036661">
    <property type="entry name" value="Luciferase-like_sf"/>
</dbReference>
<dbReference type="PANTHER" id="PTHR42847:SF4">
    <property type="entry name" value="ALKANESULFONATE MONOOXYGENASE-RELATED"/>
    <property type="match status" value="1"/>
</dbReference>
<keyword evidence="3" id="KW-0560">Oxidoreductase</keyword>
<dbReference type="GO" id="GO:0046306">
    <property type="term" value="P:alkanesulfonate catabolic process"/>
    <property type="evidence" value="ECO:0007669"/>
    <property type="project" value="TreeGrafter"/>
</dbReference>
<dbReference type="PANTHER" id="PTHR42847">
    <property type="entry name" value="ALKANESULFONATE MONOOXYGENASE"/>
    <property type="match status" value="1"/>
</dbReference>
<dbReference type="SUPFAM" id="SSF51679">
    <property type="entry name" value="Bacterial luciferase-like"/>
    <property type="match status" value="1"/>
</dbReference>
<evidence type="ECO:0000259" key="6">
    <source>
        <dbReference type="Pfam" id="PF00296"/>
    </source>
</evidence>
<keyword evidence="1" id="KW-0285">Flavoprotein</keyword>
<protein>
    <submittedName>
        <fullName evidence="7">LLM class flavin-dependent oxidoreductase</fullName>
    </submittedName>
</protein>
<dbReference type="Pfam" id="PF00296">
    <property type="entry name" value="Bac_luciferase"/>
    <property type="match status" value="1"/>
</dbReference>
<sequence>MSQHNFNLSDHFKLGIFAFNCSGGLTTSTLEDGWDASWAKNLELAQMADEAGIDFLLSAARFIGHGGKKDFHGTVLETVTWTSALLAKTNNIHVFATLHTALNHPVVVAKQISTMAQISGNRVGLNIVAGWNKPEYDAMGLQLPDDHATRYEYADEWCELVKKIWQSSEPFNWDGKFFQTKGTYGKPNLIPAPPLFNAAGSKEGREFAVKNSDFLFTPASDLERSVIEIKQLQKEAEALDRNIKVLTFSHVICRPTEEEAQAEWDRQLNNADEAAVQHLIDTLFAFCKSFPPDLFEGLRQRIVVGHGGYPLVGTPEQVADGLISLQQTGFSGSTLSFLNYTQEFPYFRDQVMPILKEKGLLRATC</sequence>
<dbReference type="Gene3D" id="3.20.20.30">
    <property type="entry name" value="Luciferase-like domain"/>
    <property type="match status" value="1"/>
</dbReference>
<evidence type="ECO:0000256" key="3">
    <source>
        <dbReference type="ARBA" id="ARBA00023002"/>
    </source>
</evidence>
<proteinExistence type="predicted"/>
<feature type="domain" description="Luciferase-like" evidence="6">
    <location>
        <begin position="13"/>
        <end position="331"/>
    </location>
</feature>
<evidence type="ECO:0000256" key="5">
    <source>
        <dbReference type="SAM" id="Coils"/>
    </source>
</evidence>
<dbReference type="AlphaFoldDB" id="A0AA42I5T1"/>
<evidence type="ECO:0000256" key="1">
    <source>
        <dbReference type="ARBA" id="ARBA00022630"/>
    </source>
</evidence>
<dbReference type="InterPro" id="IPR050172">
    <property type="entry name" value="SsuD_RutA_monooxygenase"/>
</dbReference>
<dbReference type="RefSeq" id="WP_279694503.1">
    <property type="nucleotide sequence ID" value="NZ_JAOEEO010000001.1"/>
</dbReference>
<evidence type="ECO:0000256" key="4">
    <source>
        <dbReference type="ARBA" id="ARBA00023033"/>
    </source>
</evidence>
<dbReference type="EMBL" id="JAOEEO010000001">
    <property type="protein sequence ID" value="MDH0562846.1"/>
    <property type="molecule type" value="Genomic_DNA"/>
</dbReference>
<feature type="coiled-coil region" evidence="5">
    <location>
        <begin position="222"/>
        <end position="249"/>
    </location>
</feature>
<evidence type="ECO:0000313" key="8">
    <source>
        <dbReference type="Proteomes" id="UP001159329"/>
    </source>
</evidence>
<dbReference type="GO" id="GO:0008726">
    <property type="term" value="F:alkanesulfonate monooxygenase activity"/>
    <property type="evidence" value="ECO:0007669"/>
    <property type="project" value="TreeGrafter"/>
</dbReference>
<keyword evidence="2" id="KW-0288">FMN</keyword>
<name>A0AA42I5T1_9GAMM</name>
<evidence type="ECO:0000313" key="7">
    <source>
        <dbReference type="EMBL" id="MDH0562846.1"/>
    </source>
</evidence>
<reference evidence="7" key="1">
    <citation type="submission" date="2022-09" db="EMBL/GenBank/DDBJ databases">
        <title>Intensive care unit water sources are persistently colonized with multi-drug resistant bacteria and are the site of extensive horizontal gene transfer of antibiotic resistance genes.</title>
        <authorList>
            <person name="Diorio-Toth L."/>
        </authorList>
    </citation>
    <scope>NUCLEOTIDE SEQUENCE</scope>
    <source>
        <strain evidence="7">GD04005</strain>
    </source>
</reference>
<comment type="caution">
    <text evidence="7">The sequence shown here is derived from an EMBL/GenBank/DDBJ whole genome shotgun (WGS) entry which is preliminary data.</text>
</comment>
<dbReference type="Proteomes" id="UP001159329">
    <property type="component" value="Unassembled WGS sequence"/>
</dbReference>
<evidence type="ECO:0000256" key="2">
    <source>
        <dbReference type="ARBA" id="ARBA00022643"/>
    </source>
</evidence>
<dbReference type="CDD" id="cd01094">
    <property type="entry name" value="Alkanesulfonate_monoxygenase"/>
    <property type="match status" value="1"/>
</dbReference>
<keyword evidence="5" id="KW-0175">Coiled coil</keyword>
<dbReference type="InterPro" id="IPR011251">
    <property type="entry name" value="Luciferase-like_dom"/>
</dbReference>
<keyword evidence="4" id="KW-0503">Monooxygenase</keyword>
<gene>
    <name evidence="7" type="ORF">N7644_04015</name>
</gene>